<dbReference type="KEGG" id="ole:K0B96_16265"/>
<dbReference type="NCBIfam" id="TIGR01409">
    <property type="entry name" value="TAT_signal_seq"/>
    <property type="match status" value="1"/>
</dbReference>
<keyword evidence="1" id="KW-0479">Metal-binding</keyword>
<dbReference type="InterPro" id="IPR011707">
    <property type="entry name" value="Cu-oxidase-like_N"/>
</dbReference>
<evidence type="ECO:0000259" key="6">
    <source>
        <dbReference type="Pfam" id="PF07732"/>
    </source>
</evidence>
<dbReference type="GO" id="GO:0016491">
    <property type="term" value="F:oxidoreductase activity"/>
    <property type="evidence" value="ECO:0007669"/>
    <property type="project" value="UniProtKB-KW"/>
</dbReference>
<sequence>MKPELSRRDFLAMAGGAALALPTATLLASGSETAPKPTSDGTTRPFQPPGSPGYRPVITPNGLTLPWKMVDGVKVFHLVAEPVLHEFAPGLVANCWGYNGRVHGPTIEAVEGDRVRIYVTNRLEAPTTVHWHGVLLPSGMDGVGGVSQKAIQPGETYKYEFTLRQHGTLMYHSHHDEMTQMQLGMMGLLIIHPKNPKAPPPDRDYAIMLSEWKIEVGAKRPDPNEMTDFNVFTMNGRSFPGTQALVARKGERVRIRIGNLSTMSHHAIHLHGYYFKVVATDGGEIPESGQWPETTVHMPTGSTRTIEFVADEPGDWVMHCHMLHHVMTQMGHQFGNLIGINTEGLNKKIRPLVPGYMTMGETGMGDMGDMGMTVPPNSLPMVGGPGQYDYITMGGMFTILKVRDELPADGSEPGWYQSPAGTLALPAPEEDLRRDGIALVAATAKLEARGQRVEICDPAALVKNDGPRQATARVKVAIQ</sequence>
<evidence type="ECO:0000256" key="3">
    <source>
        <dbReference type="ARBA" id="ARBA00023008"/>
    </source>
</evidence>
<dbReference type="EMBL" id="CP080507">
    <property type="protein sequence ID" value="QYM78837.1"/>
    <property type="molecule type" value="Genomic_DNA"/>
</dbReference>
<dbReference type="Gene3D" id="2.60.40.420">
    <property type="entry name" value="Cupredoxins - blue copper proteins"/>
    <property type="match status" value="1"/>
</dbReference>
<feature type="region of interest" description="Disordered" evidence="4">
    <location>
        <begin position="29"/>
        <end position="53"/>
    </location>
</feature>
<reference evidence="7" key="1">
    <citation type="submission" date="2021-08" db="EMBL/GenBank/DDBJ databases">
        <title>Genome of a novel bacterium of the phylum Verrucomicrobia, Oleiharenicola sp. KSB-15.</title>
        <authorList>
            <person name="Chung J.-H."/>
            <person name="Ahn J.-H."/>
            <person name="Yoon Y."/>
            <person name="Kim D.-Y."/>
            <person name="An S.-H."/>
            <person name="Park I."/>
            <person name="Yeon J."/>
        </authorList>
    </citation>
    <scope>NUCLEOTIDE SEQUENCE</scope>
    <source>
        <strain evidence="7">KSB-15</strain>
    </source>
</reference>
<dbReference type="PANTHER" id="PTHR11709:SF394">
    <property type="entry name" value="FI03373P-RELATED"/>
    <property type="match status" value="1"/>
</dbReference>
<dbReference type="PANTHER" id="PTHR11709">
    <property type="entry name" value="MULTI-COPPER OXIDASE"/>
    <property type="match status" value="1"/>
</dbReference>
<evidence type="ECO:0000256" key="4">
    <source>
        <dbReference type="SAM" id="MobiDB-lite"/>
    </source>
</evidence>
<keyword evidence="8" id="KW-1185">Reference proteome</keyword>
<evidence type="ECO:0000259" key="5">
    <source>
        <dbReference type="Pfam" id="PF07731"/>
    </source>
</evidence>
<dbReference type="SUPFAM" id="SSF49503">
    <property type="entry name" value="Cupredoxins"/>
    <property type="match status" value="2"/>
</dbReference>
<evidence type="ECO:0000256" key="2">
    <source>
        <dbReference type="ARBA" id="ARBA00023002"/>
    </source>
</evidence>
<dbReference type="InterPro" id="IPR006311">
    <property type="entry name" value="TAT_signal"/>
</dbReference>
<proteinExistence type="predicted"/>
<protein>
    <submittedName>
        <fullName evidence="7">Copper oxidase</fullName>
    </submittedName>
</protein>
<dbReference type="PROSITE" id="PS51318">
    <property type="entry name" value="TAT"/>
    <property type="match status" value="1"/>
</dbReference>
<dbReference type="Pfam" id="PF07732">
    <property type="entry name" value="Cu-oxidase_3"/>
    <property type="match status" value="1"/>
</dbReference>
<dbReference type="InterPro" id="IPR019546">
    <property type="entry name" value="TAT_signal_bac_arc"/>
</dbReference>
<feature type="domain" description="Plastocyanin-like" evidence="5">
    <location>
        <begin position="218"/>
        <end position="334"/>
    </location>
</feature>
<dbReference type="CDD" id="cd13860">
    <property type="entry name" value="CuRO_1_2dMco_1"/>
    <property type="match status" value="1"/>
</dbReference>
<dbReference type="InterPro" id="IPR045087">
    <property type="entry name" value="Cu-oxidase_fam"/>
</dbReference>
<keyword evidence="2" id="KW-0560">Oxidoreductase</keyword>
<dbReference type="AlphaFoldDB" id="A0A8F9TVI5"/>
<gene>
    <name evidence="7" type="ORF">K0B96_16265</name>
</gene>
<name>A0A8F9TVI5_9BACT</name>
<dbReference type="GO" id="GO:0005507">
    <property type="term" value="F:copper ion binding"/>
    <property type="evidence" value="ECO:0007669"/>
    <property type="project" value="InterPro"/>
</dbReference>
<dbReference type="Proteomes" id="UP000825051">
    <property type="component" value="Chromosome"/>
</dbReference>
<dbReference type="RefSeq" id="WP_220161941.1">
    <property type="nucleotide sequence ID" value="NZ_CP080507.1"/>
</dbReference>
<organism evidence="7 8">
    <name type="scientific">Horticoccus luteus</name>
    <dbReference type="NCBI Taxonomy" id="2862869"/>
    <lineage>
        <taxon>Bacteria</taxon>
        <taxon>Pseudomonadati</taxon>
        <taxon>Verrucomicrobiota</taxon>
        <taxon>Opitutia</taxon>
        <taxon>Opitutales</taxon>
        <taxon>Opitutaceae</taxon>
        <taxon>Horticoccus</taxon>
    </lineage>
</organism>
<dbReference type="InterPro" id="IPR011706">
    <property type="entry name" value="Cu-oxidase_C"/>
</dbReference>
<evidence type="ECO:0000313" key="7">
    <source>
        <dbReference type="EMBL" id="QYM78837.1"/>
    </source>
</evidence>
<dbReference type="Pfam" id="PF07731">
    <property type="entry name" value="Cu-oxidase_2"/>
    <property type="match status" value="1"/>
</dbReference>
<feature type="domain" description="Plastocyanin-like" evidence="6">
    <location>
        <begin position="92"/>
        <end position="195"/>
    </location>
</feature>
<dbReference type="InterPro" id="IPR008972">
    <property type="entry name" value="Cupredoxin"/>
</dbReference>
<evidence type="ECO:0000313" key="8">
    <source>
        <dbReference type="Proteomes" id="UP000825051"/>
    </source>
</evidence>
<dbReference type="CDD" id="cd04202">
    <property type="entry name" value="CuRO_D2_2dMcoN_like"/>
    <property type="match status" value="1"/>
</dbReference>
<evidence type="ECO:0000256" key="1">
    <source>
        <dbReference type="ARBA" id="ARBA00022723"/>
    </source>
</evidence>
<keyword evidence="3" id="KW-0186">Copper</keyword>
<accession>A0A8F9TVI5</accession>